<keyword evidence="2" id="KW-1185">Reference proteome</keyword>
<sequence length="106" mass="11786">MNVSVVTKWEIKVQVWSENAVLRSAVQCPVLHHHPQAEDTVRCPPNRKPLIAQRRDPGAAGVAPSAARAPATRPALIARGPAAPRLPRCAIYIYIYYIYSYPSSRR</sequence>
<organism evidence="1 2">
    <name type="scientific">Eumeta variegata</name>
    <name type="common">Bagworm moth</name>
    <name type="synonym">Eumeta japonica</name>
    <dbReference type="NCBI Taxonomy" id="151549"/>
    <lineage>
        <taxon>Eukaryota</taxon>
        <taxon>Metazoa</taxon>
        <taxon>Ecdysozoa</taxon>
        <taxon>Arthropoda</taxon>
        <taxon>Hexapoda</taxon>
        <taxon>Insecta</taxon>
        <taxon>Pterygota</taxon>
        <taxon>Neoptera</taxon>
        <taxon>Endopterygota</taxon>
        <taxon>Lepidoptera</taxon>
        <taxon>Glossata</taxon>
        <taxon>Ditrysia</taxon>
        <taxon>Tineoidea</taxon>
        <taxon>Psychidae</taxon>
        <taxon>Oiketicinae</taxon>
        <taxon>Eumeta</taxon>
    </lineage>
</organism>
<proteinExistence type="predicted"/>
<reference evidence="1 2" key="1">
    <citation type="journal article" date="2019" name="Commun. Biol.">
        <title>The bagworm genome reveals a unique fibroin gene that provides high tensile strength.</title>
        <authorList>
            <person name="Kono N."/>
            <person name="Nakamura H."/>
            <person name="Ohtoshi R."/>
            <person name="Tomita M."/>
            <person name="Numata K."/>
            <person name="Arakawa K."/>
        </authorList>
    </citation>
    <scope>NUCLEOTIDE SEQUENCE [LARGE SCALE GENOMIC DNA]</scope>
</reference>
<accession>A0A4C1YJT0</accession>
<evidence type="ECO:0000313" key="2">
    <source>
        <dbReference type="Proteomes" id="UP000299102"/>
    </source>
</evidence>
<evidence type="ECO:0000313" key="1">
    <source>
        <dbReference type="EMBL" id="GBP76378.1"/>
    </source>
</evidence>
<dbReference type="Proteomes" id="UP000299102">
    <property type="component" value="Unassembled WGS sequence"/>
</dbReference>
<protein>
    <submittedName>
        <fullName evidence="1">Uncharacterized protein</fullName>
    </submittedName>
</protein>
<comment type="caution">
    <text evidence="1">The sequence shown here is derived from an EMBL/GenBank/DDBJ whole genome shotgun (WGS) entry which is preliminary data.</text>
</comment>
<gene>
    <name evidence="1" type="ORF">EVAR_53653_1</name>
</gene>
<dbReference type="EMBL" id="BGZK01001289">
    <property type="protein sequence ID" value="GBP76378.1"/>
    <property type="molecule type" value="Genomic_DNA"/>
</dbReference>
<dbReference type="AlphaFoldDB" id="A0A4C1YJT0"/>
<name>A0A4C1YJT0_EUMVA</name>